<feature type="coiled-coil region" evidence="1">
    <location>
        <begin position="96"/>
        <end position="202"/>
    </location>
</feature>
<organism evidence="2 3">
    <name type="scientific">Pedobacter boryungensis</name>
    <dbReference type="NCBI Taxonomy" id="869962"/>
    <lineage>
        <taxon>Bacteria</taxon>
        <taxon>Pseudomonadati</taxon>
        <taxon>Bacteroidota</taxon>
        <taxon>Sphingobacteriia</taxon>
        <taxon>Sphingobacteriales</taxon>
        <taxon>Sphingobacteriaceae</taxon>
        <taxon>Pedobacter</taxon>
    </lineage>
</organism>
<keyword evidence="1" id="KW-0175">Coiled coil</keyword>
<comment type="caution">
    <text evidence="2">The sequence shown here is derived from an EMBL/GenBank/DDBJ whole genome shotgun (WGS) entry which is preliminary data.</text>
</comment>
<proteinExistence type="predicted"/>
<dbReference type="InterPro" id="IPR019219">
    <property type="entry name" value="DUF2130"/>
</dbReference>
<evidence type="ECO:0000313" key="3">
    <source>
        <dbReference type="Proteomes" id="UP000762110"/>
    </source>
</evidence>
<evidence type="ECO:0000256" key="1">
    <source>
        <dbReference type="SAM" id="Coils"/>
    </source>
</evidence>
<dbReference type="Proteomes" id="UP000762110">
    <property type="component" value="Unassembled WGS sequence"/>
</dbReference>
<protein>
    <submittedName>
        <fullName evidence="2">DUF2130 domain-containing protein</fullName>
    </submittedName>
</protein>
<gene>
    <name evidence="2" type="ORF">HQN85_09860</name>
</gene>
<reference evidence="2 3" key="1">
    <citation type="submission" date="2020-05" db="EMBL/GenBank/DDBJ databases">
        <title>Description of Pedobacter foliorum sp. nov.</title>
        <authorList>
            <person name="Qi S."/>
            <person name="Carlier A."/>
            <person name="Cnockaert M."/>
            <person name="Vandamme P."/>
        </authorList>
    </citation>
    <scope>NUCLEOTIDE SEQUENCE [LARGE SCALE GENOMIC DNA]</scope>
    <source>
        <strain evidence="2 3">LMG 31300</strain>
    </source>
</reference>
<name>A0ABX2DEZ1_9SPHI</name>
<dbReference type="EMBL" id="JABMKV010000002">
    <property type="protein sequence ID" value="NQX32033.1"/>
    <property type="molecule type" value="Genomic_DNA"/>
</dbReference>
<dbReference type="Pfam" id="PF09903">
    <property type="entry name" value="DUF2130"/>
    <property type="match status" value="1"/>
</dbReference>
<evidence type="ECO:0000313" key="2">
    <source>
        <dbReference type="EMBL" id="NQX32033.1"/>
    </source>
</evidence>
<sequence>MSTEIKCPSCNHIFPLEAAITEDLKQGMRQEMLSYKKQKEEEFLKKSQAFEIQKKQQEELYNTQKKQQELAFEQKLAQEKAALQTSMAENLRKTISADFENKLKMFEEANKENEEKLKLARAKEIEFLKKEQEIKNREAELELNIQRKLQEQREELVAQVRKQELEKNNLKDTEHQLRVKELEKQLDDQKKLAEEMKRKAEQGSMQLQGEVQELILEELLRNTFPFDLIEEVGKGVRGADCVHNVRNQFGQECGKIIYESKRTKDFSMEWIEKLKKDMRSMGVDVAVIVTQCYPKGMDCFGEKDGVWICSFDEVKAVSYILRDGIIKLFGATKTQENKGDKMHMLYDYLNGNEFSEQWKAIREGFMSMKLSIQRERDAMERLWKSREKQLEKVLLNAAHIRGSIEGISGNDNIQLSLGDEEEDLLLE</sequence>
<dbReference type="RefSeq" id="WP_173271691.1">
    <property type="nucleotide sequence ID" value="NZ_JABMKV010000002.1"/>
</dbReference>
<accession>A0ABX2DEZ1</accession>
<keyword evidence="3" id="KW-1185">Reference proteome</keyword>